<organism evidence="1 2">
    <name type="scientific">Posidoniimonas polymericola</name>
    <dbReference type="NCBI Taxonomy" id="2528002"/>
    <lineage>
        <taxon>Bacteria</taxon>
        <taxon>Pseudomonadati</taxon>
        <taxon>Planctomycetota</taxon>
        <taxon>Planctomycetia</taxon>
        <taxon>Pirellulales</taxon>
        <taxon>Lacipirellulaceae</taxon>
        <taxon>Posidoniimonas</taxon>
    </lineage>
</organism>
<reference evidence="1 2" key="1">
    <citation type="submission" date="2019-02" db="EMBL/GenBank/DDBJ databases">
        <title>Deep-cultivation of Planctomycetes and their phenomic and genomic characterization uncovers novel biology.</title>
        <authorList>
            <person name="Wiegand S."/>
            <person name="Jogler M."/>
            <person name="Boedeker C."/>
            <person name="Pinto D."/>
            <person name="Vollmers J."/>
            <person name="Rivas-Marin E."/>
            <person name="Kohn T."/>
            <person name="Peeters S.H."/>
            <person name="Heuer A."/>
            <person name="Rast P."/>
            <person name="Oberbeckmann S."/>
            <person name="Bunk B."/>
            <person name="Jeske O."/>
            <person name="Meyerdierks A."/>
            <person name="Storesund J.E."/>
            <person name="Kallscheuer N."/>
            <person name="Luecker S."/>
            <person name="Lage O.M."/>
            <person name="Pohl T."/>
            <person name="Merkel B.J."/>
            <person name="Hornburger P."/>
            <person name="Mueller R.-W."/>
            <person name="Bruemmer F."/>
            <person name="Labrenz M."/>
            <person name="Spormann A.M."/>
            <person name="Op Den Camp H."/>
            <person name="Overmann J."/>
            <person name="Amann R."/>
            <person name="Jetten M.S.M."/>
            <person name="Mascher T."/>
            <person name="Medema M.H."/>
            <person name="Devos D.P."/>
            <person name="Kaster A.-K."/>
            <person name="Ovreas L."/>
            <person name="Rohde M."/>
            <person name="Galperin M.Y."/>
            <person name="Jogler C."/>
        </authorList>
    </citation>
    <scope>NUCLEOTIDE SEQUENCE [LARGE SCALE GENOMIC DNA]</scope>
    <source>
        <strain evidence="1 2">Pla123a</strain>
    </source>
</reference>
<evidence type="ECO:0000313" key="1">
    <source>
        <dbReference type="EMBL" id="TWT66952.1"/>
    </source>
</evidence>
<evidence type="ECO:0000313" key="2">
    <source>
        <dbReference type="Proteomes" id="UP000318478"/>
    </source>
</evidence>
<gene>
    <name evidence="1" type="ORF">Pla123a_43810</name>
</gene>
<dbReference type="AlphaFoldDB" id="A0A5C5XZP7"/>
<dbReference type="EMBL" id="SJPO01000013">
    <property type="protein sequence ID" value="TWT66952.1"/>
    <property type="molecule type" value="Genomic_DNA"/>
</dbReference>
<accession>A0A5C5XZP7</accession>
<protein>
    <submittedName>
        <fullName evidence="1">Uncharacterized protein</fullName>
    </submittedName>
</protein>
<name>A0A5C5XZP7_9BACT</name>
<keyword evidence="2" id="KW-1185">Reference proteome</keyword>
<proteinExistence type="predicted"/>
<dbReference type="Proteomes" id="UP000318478">
    <property type="component" value="Unassembled WGS sequence"/>
</dbReference>
<sequence>MLATNSASHSGGITQYRIVRLFMRFFSVCRTVSWETFAAISNSTTFSASNRNDHFA</sequence>
<comment type="caution">
    <text evidence="1">The sequence shown here is derived from an EMBL/GenBank/DDBJ whole genome shotgun (WGS) entry which is preliminary data.</text>
</comment>